<evidence type="ECO:0000313" key="2">
    <source>
        <dbReference type="EMBL" id="MBP2188317.1"/>
    </source>
</evidence>
<dbReference type="EMBL" id="JAGGMR010000001">
    <property type="protein sequence ID" value="MBP2188317.1"/>
    <property type="molecule type" value="Genomic_DNA"/>
</dbReference>
<protein>
    <submittedName>
        <fullName evidence="2">Demethylmenaquinone methyltransferase/2-methoxy-6-polyprenyl-1,4-benzoquinol methylase</fullName>
        <ecNumber evidence="2">2.1.1.163</ecNumber>
        <ecNumber evidence="2">2.1.1.201</ecNumber>
    </submittedName>
</protein>
<organism evidence="2 3">
    <name type="scientific">Nocardia goodfellowii</name>
    <dbReference type="NCBI Taxonomy" id="882446"/>
    <lineage>
        <taxon>Bacteria</taxon>
        <taxon>Bacillati</taxon>
        <taxon>Actinomycetota</taxon>
        <taxon>Actinomycetes</taxon>
        <taxon>Mycobacteriales</taxon>
        <taxon>Nocardiaceae</taxon>
        <taxon>Nocardia</taxon>
    </lineage>
</organism>
<dbReference type="InterPro" id="IPR029063">
    <property type="entry name" value="SAM-dependent_MTases_sf"/>
</dbReference>
<dbReference type="Proteomes" id="UP001519325">
    <property type="component" value="Unassembled WGS sequence"/>
</dbReference>
<feature type="domain" description="Methyltransferase" evidence="1">
    <location>
        <begin position="52"/>
        <end position="148"/>
    </location>
</feature>
<dbReference type="EC" id="2.1.1.163" evidence="2"/>
<dbReference type="InterPro" id="IPR041698">
    <property type="entry name" value="Methyltransf_25"/>
</dbReference>
<dbReference type="Gene3D" id="3.40.50.150">
    <property type="entry name" value="Vaccinia Virus protein VP39"/>
    <property type="match status" value="1"/>
</dbReference>
<name>A0ABS4Q9F5_9NOCA</name>
<dbReference type="CDD" id="cd02440">
    <property type="entry name" value="AdoMet_MTases"/>
    <property type="match status" value="1"/>
</dbReference>
<dbReference type="GO" id="GO:0032259">
    <property type="term" value="P:methylation"/>
    <property type="evidence" value="ECO:0007669"/>
    <property type="project" value="UniProtKB-KW"/>
</dbReference>
<dbReference type="EC" id="2.1.1.201" evidence="2"/>
<dbReference type="SUPFAM" id="SSF53335">
    <property type="entry name" value="S-adenosyl-L-methionine-dependent methyltransferases"/>
    <property type="match status" value="1"/>
</dbReference>
<proteinExistence type="predicted"/>
<keyword evidence="2" id="KW-0808">Transferase</keyword>
<dbReference type="Pfam" id="PF13649">
    <property type="entry name" value="Methyltransf_25"/>
    <property type="match status" value="1"/>
</dbReference>
<sequence length="228" mass="24460">MTETRNPADEVGILITRPRSYLIFRSVFTLGRSASLNRKLTALSGVQAGDRVADIGCGPGDLVRRLAERTGSGGSVTGVDPAPEMVRYASAHSRHLGNCAFELAPAQTLPLLDSSVDVVTCTFVMHHIPEAQRPAAVAHMFRVLRPGGRLLLADTHPHGRILPAVLRAMGRSAGRKTHDHAAIGPDADPVAALDIRRYRELLAQTGFRDIEFSAVRPVTGVLRAVKPG</sequence>
<dbReference type="GO" id="GO:0008425">
    <property type="term" value="F:2-methoxy-6-polyprenyl-1,4-benzoquinol methyltransferase activity"/>
    <property type="evidence" value="ECO:0007669"/>
    <property type="project" value="UniProtKB-EC"/>
</dbReference>
<evidence type="ECO:0000313" key="3">
    <source>
        <dbReference type="Proteomes" id="UP001519325"/>
    </source>
</evidence>
<comment type="caution">
    <text evidence="2">The sequence shown here is derived from an EMBL/GenBank/DDBJ whole genome shotgun (WGS) entry which is preliminary data.</text>
</comment>
<evidence type="ECO:0000259" key="1">
    <source>
        <dbReference type="Pfam" id="PF13649"/>
    </source>
</evidence>
<dbReference type="GO" id="GO:0043770">
    <property type="term" value="F:demethylmenaquinone methyltransferase activity"/>
    <property type="evidence" value="ECO:0007669"/>
    <property type="project" value="UniProtKB-EC"/>
</dbReference>
<gene>
    <name evidence="2" type="ORF">BJ987_001218</name>
</gene>
<accession>A0ABS4Q9F5</accession>
<keyword evidence="3" id="KW-1185">Reference proteome</keyword>
<dbReference type="InterPro" id="IPR050508">
    <property type="entry name" value="Methyltransf_Superfamily"/>
</dbReference>
<keyword evidence="2" id="KW-0489">Methyltransferase</keyword>
<reference evidence="2 3" key="1">
    <citation type="submission" date="2021-03" db="EMBL/GenBank/DDBJ databases">
        <title>Sequencing the genomes of 1000 actinobacteria strains.</title>
        <authorList>
            <person name="Klenk H.-P."/>
        </authorList>
    </citation>
    <scope>NUCLEOTIDE SEQUENCE [LARGE SCALE GENOMIC DNA]</scope>
    <source>
        <strain evidence="2 3">DSM 45516</strain>
    </source>
</reference>
<dbReference type="RefSeq" id="WP_209885488.1">
    <property type="nucleotide sequence ID" value="NZ_JAGGMR010000001.1"/>
</dbReference>
<dbReference type="PANTHER" id="PTHR42912">
    <property type="entry name" value="METHYLTRANSFERASE"/>
    <property type="match status" value="1"/>
</dbReference>